<dbReference type="Pfam" id="PF03706">
    <property type="entry name" value="LPG_synthase_TM"/>
    <property type="match status" value="1"/>
</dbReference>
<feature type="region of interest" description="Disordered" evidence="6">
    <location>
        <begin position="358"/>
        <end position="378"/>
    </location>
</feature>
<evidence type="ECO:0000256" key="2">
    <source>
        <dbReference type="ARBA" id="ARBA00022475"/>
    </source>
</evidence>
<feature type="transmembrane region" description="Helical" evidence="7">
    <location>
        <begin position="170"/>
        <end position="193"/>
    </location>
</feature>
<feature type="transmembrane region" description="Helical" evidence="7">
    <location>
        <begin position="74"/>
        <end position="97"/>
    </location>
</feature>
<keyword evidence="2" id="KW-1003">Cell membrane</keyword>
<dbReference type="RefSeq" id="WP_348260618.1">
    <property type="nucleotide sequence ID" value="NZ_CP121196.1"/>
</dbReference>
<keyword evidence="5 7" id="KW-0472">Membrane</keyword>
<feature type="transmembrane region" description="Helical" evidence="7">
    <location>
        <begin position="276"/>
        <end position="296"/>
    </location>
</feature>
<evidence type="ECO:0000256" key="4">
    <source>
        <dbReference type="ARBA" id="ARBA00022989"/>
    </source>
</evidence>
<feature type="transmembrane region" description="Helical" evidence="7">
    <location>
        <begin position="7"/>
        <end position="23"/>
    </location>
</feature>
<feature type="transmembrane region" description="Helical" evidence="7">
    <location>
        <begin position="117"/>
        <end position="142"/>
    </location>
</feature>
<feature type="transmembrane region" description="Helical" evidence="7">
    <location>
        <begin position="43"/>
        <end position="62"/>
    </location>
</feature>
<feature type="transmembrane region" description="Helical" evidence="7">
    <location>
        <begin position="236"/>
        <end position="255"/>
    </location>
</feature>
<keyword evidence="4 7" id="KW-1133">Transmembrane helix</keyword>
<organism evidence="8">
    <name type="scientific">Telmatobacter sp. DSM 110680</name>
    <dbReference type="NCBI Taxonomy" id="3036704"/>
    <lineage>
        <taxon>Bacteria</taxon>
        <taxon>Pseudomonadati</taxon>
        <taxon>Acidobacteriota</taxon>
        <taxon>Terriglobia</taxon>
        <taxon>Terriglobales</taxon>
        <taxon>Acidobacteriaceae</taxon>
        <taxon>Telmatobacter</taxon>
    </lineage>
</organism>
<evidence type="ECO:0000256" key="6">
    <source>
        <dbReference type="SAM" id="MobiDB-lite"/>
    </source>
</evidence>
<gene>
    <name evidence="8" type="ORF">P8935_12480</name>
</gene>
<evidence type="ECO:0000256" key="1">
    <source>
        <dbReference type="ARBA" id="ARBA00004651"/>
    </source>
</evidence>
<comment type="subcellular location">
    <subcellularLocation>
        <location evidence="1">Cell membrane</location>
        <topology evidence="1">Multi-pass membrane protein</topology>
    </subcellularLocation>
</comment>
<proteinExistence type="predicted"/>
<evidence type="ECO:0000256" key="7">
    <source>
        <dbReference type="SAM" id="Phobius"/>
    </source>
</evidence>
<accession>A0AAU7DDD3</accession>
<evidence type="ECO:0000256" key="3">
    <source>
        <dbReference type="ARBA" id="ARBA00022692"/>
    </source>
</evidence>
<evidence type="ECO:0000256" key="5">
    <source>
        <dbReference type="ARBA" id="ARBA00023136"/>
    </source>
</evidence>
<keyword evidence="3 7" id="KW-0812">Transmembrane</keyword>
<dbReference type="EMBL" id="CP121196">
    <property type="protein sequence ID" value="XBH15386.1"/>
    <property type="molecule type" value="Genomic_DNA"/>
</dbReference>
<feature type="transmembrane region" description="Helical" evidence="7">
    <location>
        <begin position="316"/>
        <end position="340"/>
    </location>
</feature>
<dbReference type="GO" id="GO:0005886">
    <property type="term" value="C:plasma membrane"/>
    <property type="evidence" value="ECO:0007669"/>
    <property type="project" value="UniProtKB-SubCell"/>
</dbReference>
<name>A0AAU7DDD3_9BACT</name>
<dbReference type="InterPro" id="IPR022791">
    <property type="entry name" value="L-PG_synthase/AglD"/>
</dbReference>
<sequence length="378" mass="41110">MNKKQWILGLVVLAALVALFLWGRQRFRFDFHVFRTQLAEADWRKIAVGMCCIYLAFVFRSVRWATLLKHNKKIPPFSLLGTQVMGFAAIALIGRVADPVRPYLVSKKTGLPLSSQFAVYIVERLFDAGSMALIFSIAMLWIPEADIVKATSHSGMVSAMQSHSPLLATFFARYGGLALTLFGALFLVAVRLWGAPVASFFERAFGLISKKLGAAIGEKIRTFHAGLDTMRSFSEFAVTASLSIGMWILIAYAYLITCQAFTASHELASITPPKCVLLMIASGGASIFQLPVLGWFTQIVAVAAALTGLFGASPEAATACAATLLLVTFLAVIPVGLIWAQFEHVSLRKVTHESEVAEEIADHHPADDVDRPTANAAE</sequence>
<feature type="compositionally biased region" description="Basic and acidic residues" evidence="6">
    <location>
        <begin position="358"/>
        <end position="371"/>
    </location>
</feature>
<protein>
    <submittedName>
        <fullName evidence="8">Lysylphosphatidylglycerol synthase transmembrane domain-containing protein</fullName>
    </submittedName>
</protein>
<dbReference type="AlphaFoldDB" id="A0AAU7DDD3"/>
<evidence type="ECO:0000313" key="8">
    <source>
        <dbReference type="EMBL" id="XBH15386.1"/>
    </source>
</evidence>
<reference evidence="8" key="1">
    <citation type="submission" date="2023-03" db="EMBL/GenBank/DDBJ databases">
        <title>Edaphobacter sp.</title>
        <authorList>
            <person name="Huber K.J."/>
            <person name="Papendorf J."/>
            <person name="Pilke C."/>
            <person name="Bunk B."/>
            <person name="Sproeer C."/>
            <person name="Pester M."/>
        </authorList>
    </citation>
    <scope>NUCLEOTIDE SEQUENCE</scope>
    <source>
        <strain evidence="8">DSM 110680</strain>
    </source>
</reference>